<reference evidence="1" key="1">
    <citation type="submission" date="2020-05" db="EMBL/GenBank/DDBJ databases">
        <authorList>
            <person name="Chiriac C."/>
            <person name="Salcher M."/>
            <person name="Ghai R."/>
            <person name="Kavagutti S V."/>
        </authorList>
    </citation>
    <scope>NUCLEOTIDE SEQUENCE</scope>
</reference>
<proteinExistence type="predicted"/>
<sequence length="174" mass="18251">MAGILDFQQYVGGPDSVQVEQIFPSNQKTLVLTFKDSAGAALNITGWTFAADYQTLVVDEVAFNRSTGKPNFANSTVIGSFAKVEVTGGSAPSIILATAGTVKVNHPAGMYAGPIIPDARKNVPITVFSLTWTDTSTPAQINSMRWCLVNCYEPDVTIGDPTGAAGYTALTVGA</sequence>
<gene>
    <name evidence="1" type="ORF">UFOVP758_16</name>
</gene>
<name>A0A6J7X5A2_9CAUD</name>
<protein>
    <submittedName>
        <fullName evidence="1">Uncharacterized protein</fullName>
    </submittedName>
</protein>
<dbReference type="EMBL" id="LR798353">
    <property type="protein sequence ID" value="CAB5225758.1"/>
    <property type="molecule type" value="Genomic_DNA"/>
</dbReference>
<evidence type="ECO:0000313" key="1">
    <source>
        <dbReference type="EMBL" id="CAB5225758.1"/>
    </source>
</evidence>
<organism evidence="1">
    <name type="scientific">uncultured Caudovirales phage</name>
    <dbReference type="NCBI Taxonomy" id="2100421"/>
    <lineage>
        <taxon>Viruses</taxon>
        <taxon>Duplodnaviria</taxon>
        <taxon>Heunggongvirae</taxon>
        <taxon>Uroviricota</taxon>
        <taxon>Caudoviricetes</taxon>
        <taxon>Peduoviridae</taxon>
        <taxon>Maltschvirus</taxon>
        <taxon>Maltschvirus maltsch</taxon>
    </lineage>
</organism>
<accession>A0A6J7X5A2</accession>